<dbReference type="InterPro" id="IPR011990">
    <property type="entry name" value="TPR-like_helical_dom_sf"/>
</dbReference>
<organism evidence="3 4">
    <name type="scientific">Lymnaea stagnalis</name>
    <name type="common">Great pond snail</name>
    <name type="synonym">Helix stagnalis</name>
    <dbReference type="NCBI Taxonomy" id="6523"/>
    <lineage>
        <taxon>Eukaryota</taxon>
        <taxon>Metazoa</taxon>
        <taxon>Spiralia</taxon>
        <taxon>Lophotrochozoa</taxon>
        <taxon>Mollusca</taxon>
        <taxon>Gastropoda</taxon>
        <taxon>Heterobranchia</taxon>
        <taxon>Euthyneura</taxon>
        <taxon>Panpulmonata</taxon>
        <taxon>Hygrophila</taxon>
        <taxon>Lymnaeoidea</taxon>
        <taxon>Lymnaeidae</taxon>
        <taxon>Lymnaea</taxon>
    </lineage>
</organism>
<dbReference type="InterPro" id="IPR019734">
    <property type="entry name" value="TPR_rpt"/>
</dbReference>
<dbReference type="GO" id="GO:1990756">
    <property type="term" value="F:ubiquitin-like ligase-substrate adaptor activity"/>
    <property type="evidence" value="ECO:0007669"/>
    <property type="project" value="TreeGrafter"/>
</dbReference>
<dbReference type="Gene3D" id="1.25.40.10">
    <property type="entry name" value="Tetratricopeptide repeat domain"/>
    <property type="match status" value="3"/>
</dbReference>
<comment type="caution">
    <text evidence="3">The sequence shown here is derived from an EMBL/GenBank/DDBJ whole genome shotgun (WGS) entry which is preliminary data.</text>
</comment>
<proteinExistence type="predicted"/>
<reference evidence="3 4" key="1">
    <citation type="submission" date="2024-04" db="EMBL/GenBank/DDBJ databases">
        <authorList>
            <consortium name="Genoscope - CEA"/>
            <person name="William W."/>
        </authorList>
    </citation>
    <scope>NUCLEOTIDE SEQUENCE [LARGE SCALE GENOMIC DNA]</scope>
</reference>
<dbReference type="AlphaFoldDB" id="A0AAV2H640"/>
<gene>
    <name evidence="3" type="ORF">GSLYS_00003326001</name>
</gene>
<feature type="repeat" description="TPR" evidence="1">
    <location>
        <begin position="430"/>
        <end position="463"/>
    </location>
</feature>
<dbReference type="GO" id="GO:0006886">
    <property type="term" value="P:intracellular protein transport"/>
    <property type="evidence" value="ECO:0007669"/>
    <property type="project" value="InterPro"/>
</dbReference>
<feature type="compositionally biased region" description="Basic and acidic residues" evidence="2">
    <location>
        <begin position="592"/>
        <end position="609"/>
    </location>
</feature>
<evidence type="ECO:0000313" key="4">
    <source>
        <dbReference type="Proteomes" id="UP001497497"/>
    </source>
</evidence>
<accession>A0AAV2H640</accession>
<name>A0AAV2H640_LYMST</name>
<evidence type="ECO:0000256" key="1">
    <source>
        <dbReference type="PROSITE-ProRule" id="PRU00339"/>
    </source>
</evidence>
<dbReference type="InterPro" id="IPR042476">
    <property type="entry name" value="APPBP2"/>
</dbReference>
<dbReference type="GO" id="GO:0031462">
    <property type="term" value="C:Cul2-RING ubiquitin ligase complex"/>
    <property type="evidence" value="ECO:0007669"/>
    <property type="project" value="TreeGrafter"/>
</dbReference>
<dbReference type="PROSITE" id="PS50005">
    <property type="entry name" value="TPR"/>
    <property type="match status" value="1"/>
</dbReference>
<dbReference type="Pfam" id="PF13424">
    <property type="entry name" value="TPR_12"/>
    <property type="match status" value="1"/>
</dbReference>
<keyword evidence="1" id="KW-0802">TPR repeat</keyword>
<sequence>MARATELEWAPESLYNTAISAVVMRFSQYRRELRNLTDDVIFDVYYKLYDKNGLGDLGNEFKDLDVFSRVLRVMNKRILLHRCFQAIMDNEENLACILSVEFCKRITPDVLENENVKGRIMQLGFSLGAFLCEAGWFADSTVIYTACLDACINDESTPNKYRAMEFAVRLLHSQNVNCQYKDAEETYNKALKICTELEGRGHKVNKAVLYAEHCALLFAQSRYTQAFNTCHLAILELNSNMPPMAVVNVMRLCSKACVVKREFKTAELLIKYAVAFAREKFGKYHPKHADTLLDYGFFLLNSDCVIPAVQVYQLALDIRQSVFGGNNLYVAIACEDLAYASYVNEYSSGKFQHAKDHAEKSMGILCKILPEDHLLLSSSKRVKALILEEIGIDCTDKVEEKRYLEEALSLHLSSLEQARSAFGEENVQTAKHYGNLGRLFQSMKRYDDAERMHKQAIEIKERLLGPDDYEVALSVGHLASLFNYDMFKYDEAEKLYLRSVKIGRQLFGEGYSGLEYDYRGLVRLYTQRGDFAQAAHYNDIINQWSVIRDTHNAREVSGQWKINPLEYEVTMTIPELVELVLKNHSVTNSSKGADHKGDAKENAERSTGE</sequence>
<dbReference type="GO" id="GO:0043161">
    <property type="term" value="P:proteasome-mediated ubiquitin-dependent protein catabolic process"/>
    <property type="evidence" value="ECO:0007669"/>
    <property type="project" value="TreeGrafter"/>
</dbReference>
<dbReference type="Proteomes" id="UP001497497">
    <property type="component" value="Unassembled WGS sequence"/>
</dbReference>
<dbReference type="PANTHER" id="PTHR46575:SF1">
    <property type="entry name" value="AMYLOID PROTEIN-BINDING PROTEIN 2"/>
    <property type="match status" value="1"/>
</dbReference>
<feature type="region of interest" description="Disordered" evidence="2">
    <location>
        <begin position="588"/>
        <end position="609"/>
    </location>
</feature>
<dbReference type="SUPFAM" id="SSF48452">
    <property type="entry name" value="TPR-like"/>
    <property type="match status" value="2"/>
</dbReference>
<protein>
    <recommendedName>
        <fullName evidence="5">Amyloid protein-binding protein 2</fullName>
    </recommendedName>
</protein>
<dbReference type="PANTHER" id="PTHR46575">
    <property type="entry name" value="AMYLOID PROTEIN-BINDING PROTEIN 2"/>
    <property type="match status" value="1"/>
</dbReference>
<evidence type="ECO:0000256" key="2">
    <source>
        <dbReference type="SAM" id="MobiDB-lite"/>
    </source>
</evidence>
<evidence type="ECO:0000313" key="3">
    <source>
        <dbReference type="EMBL" id="CAL1529171.1"/>
    </source>
</evidence>
<dbReference type="SMART" id="SM00028">
    <property type="entry name" value="TPR"/>
    <property type="match status" value="2"/>
</dbReference>
<dbReference type="Pfam" id="PF13374">
    <property type="entry name" value="TPR_10"/>
    <property type="match status" value="1"/>
</dbReference>
<keyword evidence="4" id="KW-1185">Reference proteome</keyword>
<evidence type="ECO:0008006" key="5">
    <source>
        <dbReference type="Google" id="ProtNLM"/>
    </source>
</evidence>
<dbReference type="EMBL" id="CAXITT010000044">
    <property type="protein sequence ID" value="CAL1529171.1"/>
    <property type="molecule type" value="Genomic_DNA"/>
</dbReference>